<evidence type="ECO:0000259" key="1">
    <source>
        <dbReference type="Pfam" id="PF16291"/>
    </source>
</evidence>
<reference evidence="2 3" key="1">
    <citation type="submission" date="2014-06" db="EMBL/GenBank/DDBJ databases">
        <title>Shewanella sp. YQH10.</title>
        <authorList>
            <person name="Liu Y."/>
            <person name="Zeng R."/>
        </authorList>
    </citation>
    <scope>NUCLEOTIDE SEQUENCE [LARGE SCALE GENOMIC DNA]</scope>
    <source>
        <strain evidence="2 3">YQH10</strain>
    </source>
</reference>
<name>A0A094JW20_9GAMM</name>
<dbReference type="OrthoDB" id="2627153at2"/>
<accession>A0A094JW20</accession>
<organism evidence="2 3">
    <name type="scientific">Shewanella mangrovi</name>
    <dbReference type="NCBI Taxonomy" id="1515746"/>
    <lineage>
        <taxon>Bacteria</taxon>
        <taxon>Pseudomonadati</taxon>
        <taxon>Pseudomonadota</taxon>
        <taxon>Gammaproteobacteria</taxon>
        <taxon>Alteromonadales</taxon>
        <taxon>Shewanellaceae</taxon>
        <taxon>Shewanella</taxon>
    </lineage>
</organism>
<feature type="domain" description="DUF4937" evidence="1">
    <location>
        <begin position="4"/>
        <end position="90"/>
    </location>
</feature>
<gene>
    <name evidence="2" type="ORF">HR45_15255</name>
</gene>
<dbReference type="AlphaFoldDB" id="A0A094JW20"/>
<keyword evidence="3" id="KW-1185">Reference proteome</keyword>
<dbReference type="eggNOG" id="COG2329">
    <property type="taxonomic scope" value="Bacteria"/>
</dbReference>
<protein>
    <recommendedName>
        <fullName evidence="1">DUF4937 domain-containing protein</fullName>
    </recommendedName>
</protein>
<comment type="caution">
    <text evidence="2">The sequence shown here is derived from an EMBL/GenBank/DDBJ whole genome shotgun (WGS) entry which is preliminary data.</text>
</comment>
<dbReference type="RefSeq" id="WP_037444496.1">
    <property type="nucleotide sequence ID" value="NZ_JPEO01000015.1"/>
</dbReference>
<evidence type="ECO:0000313" key="3">
    <source>
        <dbReference type="Proteomes" id="UP000029264"/>
    </source>
</evidence>
<dbReference type="Pfam" id="PF16291">
    <property type="entry name" value="DUF4937"/>
    <property type="match status" value="1"/>
</dbReference>
<dbReference type="InterPro" id="IPR032555">
    <property type="entry name" value="DUF4937"/>
</dbReference>
<sequence length="217" mass="25099">MTVLKLIRCIVPREHRQAFSAAQNIWQALAPIEGFAGQAGGWEAVSAHAVIFGYWLSVEALQQFMDTEHDSFLKKNTDIQSFSECQVSLYEQVLAVPAMSPSDDQSRVIRTVFCNGVKDERQFIRDQLAMWNPALATQNGMLGGYIWRNRLRSRDFILQTYWESKQAHTRYLEDLLPELMQAMRPMRYMQSISGSYVLEEPLWRVNPQHRHYAGVPE</sequence>
<dbReference type="STRING" id="1515746.HR45_15255"/>
<proteinExistence type="predicted"/>
<dbReference type="SUPFAM" id="SSF54909">
    <property type="entry name" value="Dimeric alpha+beta barrel"/>
    <property type="match status" value="2"/>
</dbReference>
<evidence type="ECO:0000313" key="2">
    <source>
        <dbReference type="EMBL" id="KFZ36651.1"/>
    </source>
</evidence>
<dbReference type="EMBL" id="JPEO01000015">
    <property type="protein sequence ID" value="KFZ36651.1"/>
    <property type="molecule type" value="Genomic_DNA"/>
</dbReference>
<dbReference type="Proteomes" id="UP000029264">
    <property type="component" value="Unassembled WGS sequence"/>
</dbReference>
<dbReference type="InterPro" id="IPR011008">
    <property type="entry name" value="Dimeric_a/b-barrel"/>
</dbReference>